<accession>A0A2G9T717</accession>
<feature type="non-terminal residue" evidence="1">
    <location>
        <position position="50"/>
    </location>
</feature>
<evidence type="ECO:0000313" key="1">
    <source>
        <dbReference type="EMBL" id="PIO53735.1"/>
    </source>
</evidence>
<dbReference type="OrthoDB" id="5786316at2759"/>
<gene>
    <name evidence="1" type="ORF">TELCIR_24919</name>
</gene>
<protein>
    <submittedName>
        <fullName evidence="1">Uncharacterized protein</fullName>
    </submittedName>
</protein>
<dbReference type="Proteomes" id="UP000230423">
    <property type="component" value="Unassembled WGS sequence"/>
</dbReference>
<reference evidence="1 2" key="1">
    <citation type="submission" date="2015-09" db="EMBL/GenBank/DDBJ databases">
        <title>Draft genome of the parasitic nematode Teladorsagia circumcincta isolate WARC Sus (inbred).</title>
        <authorList>
            <person name="Mitreva M."/>
        </authorList>
    </citation>
    <scope>NUCLEOTIDE SEQUENCE [LARGE SCALE GENOMIC DNA]</scope>
    <source>
        <strain evidence="1 2">S</strain>
    </source>
</reference>
<dbReference type="EMBL" id="KZ407469">
    <property type="protein sequence ID" value="PIO53735.1"/>
    <property type="molecule type" value="Genomic_DNA"/>
</dbReference>
<name>A0A2G9T717_TELCI</name>
<dbReference type="InterPro" id="IPR012877">
    <property type="entry name" value="Dhs-27"/>
</dbReference>
<organism evidence="1 2">
    <name type="scientific">Teladorsagia circumcincta</name>
    <name type="common">Brown stomach worm</name>
    <name type="synonym">Ostertagia circumcincta</name>
    <dbReference type="NCBI Taxonomy" id="45464"/>
    <lineage>
        <taxon>Eukaryota</taxon>
        <taxon>Metazoa</taxon>
        <taxon>Ecdysozoa</taxon>
        <taxon>Nematoda</taxon>
        <taxon>Chromadorea</taxon>
        <taxon>Rhabditida</taxon>
        <taxon>Rhabditina</taxon>
        <taxon>Rhabditomorpha</taxon>
        <taxon>Strongyloidea</taxon>
        <taxon>Trichostrongylidae</taxon>
        <taxon>Teladorsagia</taxon>
    </lineage>
</organism>
<sequence length="50" mass="5578">MVSENLYTPAGGLFSTHVTWEDIEEDMQRVLYTEASFGPQKSIKDIGDGN</sequence>
<dbReference type="AlphaFoldDB" id="A0A2G9T717"/>
<evidence type="ECO:0000313" key="2">
    <source>
        <dbReference type="Proteomes" id="UP000230423"/>
    </source>
</evidence>
<proteinExistence type="predicted"/>
<dbReference type="Pfam" id="PF07914">
    <property type="entry name" value="DUF1679"/>
    <property type="match status" value="1"/>
</dbReference>
<keyword evidence="2" id="KW-1185">Reference proteome</keyword>